<evidence type="ECO:0000313" key="16">
    <source>
        <dbReference type="EMBL" id="ROT82809.1"/>
    </source>
</evidence>
<dbReference type="EC" id="2.7.1.20" evidence="3 13"/>
<evidence type="ECO:0000256" key="3">
    <source>
        <dbReference type="ARBA" id="ARBA00012119"/>
    </source>
</evidence>
<dbReference type="GO" id="GO:0006166">
    <property type="term" value="P:purine ribonucleoside salvage"/>
    <property type="evidence" value="ECO:0007669"/>
    <property type="project" value="UniProtKB-KW"/>
</dbReference>
<keyword evidence="4 13" id="KW-0808">Transferase</keyword>
<dbReference type="SUPFAM" id="SSF53613">
    <property type="entry name" value="Ribokinase-like"/>
    <property type="match status" value="1"/>
</dbReference>
<keyword evidence="8 13" id="KW-0067">ATP-binding</keyword>
<keyword evidence="6 13" id="KW-0547">Nucleotide-binding</keyword>
<evidence type="ECO:0000256" key="6">
    <source>
        <dbReference type="ARBA" id="ARBA00022741"/>
    </source>
</evidence>
<keyword evidence="13" id="KW-0539">Nucleus</keyword>
<evidence type="ECO:0000259" key="15">
    <source>
        <dbReference type="Pfam" id="PF00294"/>
    </source>
</evidence>
<dbReference type="Pfam" id="PF00294">
    <property type="entry name" value="PfkB"/>
    <property type="match status" value="1"/>
</dbReference>
<gene>
    <name evidence="16" type="ORF">C7M84_024003</name>
</gene>
<organism evidence="16 17">
    <name type="scientific">Penaeus vannamei</name>
    <name type="common">Whiteleg shrimp</name>
    <name type="synonym">Litopenaeus vannamei</name>
    <dbReference type="NCBI Taxonomy" id="6689"/>
    <lineage>
        <taxon>Eukaryota</taxon>
        <taxon>Metazoa</taxon>
        <taxon>Ecdysozoa</taxon>
        <taxon>Arthropoda</taxon>
        <taxon>Crustacea</taxon>
        <taxon>Multicrustacea</taxon>
        <taxon>Malacostraca</taxon>
        <taxon>Eumalacostraca</taxon>
        <taxon>Eucarida</taxon>
        <taxon>Decapoda</taxon>
        <taxon>Dendrobranchiata</taxon>
        <taxon>Penaeoidea</taxon>
        <taxon>Penaeidae</taxon>
        <taxon>Penaeus</taxon>
    </lineage>
</organism>
<comment type="subcellular location">
    <subcellularLocation>
        <location evidence="13">Nucleus</location>
    </subcellularLocation>
</comment>
<dbReference type="Gene3D" id="3.40.1190.20">
    <property type="match status" value="1"/>
</dbReference>
<dbReference type="AlphaFoldDB" id="A0A3R7MPY8"/>
<dbReference type="FunFam" id="3.40.1190.20:FF:000076">
    <property type="entry name" value="Adenosine kinase"/>
    <property type="match status" value="1"/>
</dbReference>
<evidence type="ECO:0000256" key="14">
    <source>
        <dbReference type="SAM" id="SignalP"/>
    </source>
</evidence>
<evidence type="ECO:0000256" key="7">
    <source>
        <dbReference type="ARBA" id="ARBA00022777"/>
    </source>
</evidence>
<dbReference type="GO" id="GO:0044209">
    <property type="term" value="P:AMP salvage"/>
    <property type="evidence" value="ECO:0007669"/>
    <property type="project" value="UniProtKB-UniRule"/>
</dbReference>
<dbReference type="OrthoDB" id="432447at2759"/>
<keyword evidence="7 13" id="KW-0418">Kinase</keyword>
<feature type="chain" id="PRO_5018569477" description="Adenosine kinase" evidence="14">
    <location>
        <begin position="18"/>
        <end position="252"/>
    </location>
</feature>
<evidence type="ECO:0000256" key="5">
    <source>
        <dbReference type="ARBA" id="ARBA00022726"/>
    </source>
</evidence>
<dbReference type="Proteomes" id="UP000283509">
    <property type="component" value="Unassembled WGS sequence"/>
</dbReference>
<feature type="signal peptide" evidence="14">
    <location>
        <begin position="1"/>
        <end position="17"/>
    </location>
</feature>
<dbReference type="PANTHER" id="PTHR45769:SF3">
    <property type="entry name" value="ADENOSINE KINASE"/>
    <property type="match status" value="1"/>
</dbReference>
<dbReference type="GO" id="GO:0005829">
    <property type="term" value="C:cytosol"/>
    <property type="evidence" value="ECO:0007669"/>
    <property type="project" value="TreeGrafter"/>
</dbReference>
<comment type="function">
    <text evidence="13">ATP dependent phosphorylation of adenosine and other related nucleoside analogs to monophosphate derivatives.</text>
</comment>
<evidence type="ECO:0000256" key="10">
    <source>
        <dbReference type="ARBA" id="ARBA00051362"/>
    </source>
</evidence>
<reference evidence="16 17" key="1">
    <citation type="submission" date="2018-04" db="EMBL/GenBank/DDBJ databases">
        <authorList>
            <person name="Zhang X."/>
            <person name="Yuan J."/>
            <person name="Li F."/>
            <person name="Xiang J."/>
        </authorList>
    </citation>
    <scope>NUCLEOTIDE SEQUENCE [LARGE SCALE GENOMIC DNA]</scope>
    <source>
        <tissue evidence="16">Muscle</tissue>
    </source>
</reference>
<comment type="subunit">
    <text evidence="13">Monomer.</text>
</comment>
<comment type="similarity">
    <text evidence="2 13">Belongs to the carbohydrate kinase PfkB family.</text>
</comment>
<evidence type="ECO:0000256" key="8">
    <source>
        <dbReference type="ARBA" id="ARBA00022840"/>
    </source>
</evidence>
<accession>A0A3R7MPY8</accession>
<evidence type="ECO:0000256" key="11">
    <source>
        <dbReference type="ARBA" id="ARBA00068771"/>
    </source>
</evidence>
<evidence type="ECO:0000256" key="1">
    <source>
        <dbReference type="ARBA" id="ARBA00004801"/>
    </source>
</evidence>
<dbReference type="InterPro" id="IPR001805">
    <property type="entry name" value="Adenokinase"/>
</dbReference>
<evidence type="ECO:0000256" key="13">
    <source>
        <dbReference type="RuleBase" id="RU368116"/>
    </source>
</evidence>
<keyword evidence="9 13" id="KW-0460">Magnesium</keyword>
<dbReference type="GO" id="GO:0006144">
    <property type="term" value="P:purine nucleobase metabolic process"/>
    <property type="evidence" value="ECO:0007669"/>
    <property type="project" value="TreeGrafter"/>
</dbReference>
<comment type="pathway">
    <text evidence="1 13">Purine metabolism; AMP biosynthesis via salvage pathway; AMP from adenosine: step 1/1.</text>
</comment>
<sequence length="252" mass="27406">MPLFTLLCLTLPPSCYTTPSLVHRHGLPTRPLKTSVASRSSLPACTSPEPSPFLSPAGTCAVIVTKSGTCRSLVANLAAANHFTKSHLEIAENKALMEKANFYYISGFFLTVSPESILMVGEHACENNKVFCMNLSAPFLCEFFKDPMMKAFPYIDILFGNETEAAKFAEIHEFGTTDVKDIALKTAALPKKNSKRERIVVFTQGAEDIIVARGGKITQFPVVRLPTEKLIDTNGAGDAFVGGKLSRVTEVE</sequence>
<dbReference type="InterPro" id="IPR011611">
    <property type="entry name" value="PfkB_dom"/>
</dbReference>
<name>A0A3R7MPY8_PENVA</name>
<evidence type="ECO:0000256" key="4">
    <source>
        <dbReference type="ARBA" id="ARBA00022679"/>
    </source>
</evidence>
<keyword evidence="5 13" id="KW-0660">Purine salvage</keyword>
<dbReference type="UniPathway" id="UPA00588">
    <property type="reaction ID" value="UER00659"/>
</dbReference>
<evidence type="ECO:0000256" key="9">
    <source>
        <dbReference type="ARBA" id="ARBA00022842"/>
    </source>
</evidence>
<dbReference type="PANTHER" id="PTHR45769">
    <property type="entry name" value="ADENOSINE KINASE"/>
    <property type="match status" value="1"/>
</dbReference>
<dbReference type="GO" id="GO:0005524">
    <property type="term" value="F:ATP binding"/>
    <property type="evidence" value="ECO:0007669"/>
    <property type="project" value="UniProtKB-UniRule"/>
</dbReference>
<dbReference type="GO" id="GO:0004001">
    <property type="term" value="F:adenosine kinase activity"/>
    <property type="evidence" value="ECO:0007669"/>
    <property type="project" value="UniProtKB-UniRule"/>
</dbReference>
<feature type="active site" description="Proton acceptor" evidence="12">
    <location>
        <position position="238"/>
    </location>
</feature>
<evidence type="ECO:0000313" key="17">
    <source>
        <dbReference type="Proteomes" id="UP000283509"/>
    </source>
</evidence>
<comment type="cofactor">
    <cofactor evidence="13">
        <name>Mg(2+)</name>
        <dbReference type="ChEBI" id="CHEBI:18420"/>
    </cofactor>
    <text evidence="13">Binds 3 Mg(2+) ions per subunit.</text>
</comment>
<dbReference type="PRINTS" id="PR00989">
    <property type="entry name" value="ADENOKINASE"/>
</dbReference>
<proteinExistence type="inferred from homology"/>
<evidence type="ECO:0000256" key="2">
    <source>
        <dbReference type="ARBA" id="ARBA00010688"/>
    </source>
</evidence>
<keyword evidence="14" id="KW-0732">Signal</keyword>
<dbReference type="CDD" id="cd01168">
    <property type="entry name" value="adenosine_kinase"/>
    <property type="match status" value="1"/>
</dbReference>
<comment type="catalytic activity">
    <reaction evidence="10 13">
        <text>adenosine + ATP = AMP + ADP + H(+)</text>
        <dbReference type="Rhea" id="RHEA:20824"/>
        <dbReference type="ChEBI" id="CHEBI:15378"/>
        <dbReference type="ChEBI" id="CHEBI:16335"/>
        <dbReference type="ChEBI" id="CHEBI:30616"/>
        <dbReference type="ChEBI" id="CHEBI:456215"/>
        <dbReference type="ChEBI" id="CHEBI:456216"/>
        <dbReference type="EC" id="2.7.1.20"/>
    </reaction>
</comment>
<reference evidence="16 17" key="2">
    <citation type="submission" date="2019-01" db="EMBL/GenBank/DDBJ databases">
        <title>The decoding of complex shrimp genome reveals the adaptation for benthos swimmer, frequently molting mechanism and breeding impact on genome.</title>
        <authorList>
            <person name="Sun Y."/>
            <person name="Gao Y."/>
            <person name="Yu Y."/>
        </authorList>
    </citation>
    <scope>NUCLEOTIDE SEQUENCE [LARGE SCALE GENOMIC DNA]</scope>
    <source>
        <tissue evidence="16">Muscle</tissue>
    </source>
</reference>
<evidence type="ECO:0000256" key="12">
    <source>
        <dbReference type="PIRSR" id="PIRSR601805-1"/>
    </source>
</evidence>
<dbReference type="GO" id="GO:0005634">
    <property type="term" value="C:nucleus"/>
    <property type="evidence" value="ECO:0007669"/>
    <property type="project" value="UniProtKB-SubCell"/>
</dbReference>
<comment type="caution">
    <text evidence="16">The sequence shown here is derived from an EMBL/GenBank/DDBJ whole genome shotgun (WGS) entry which is preliminary data.</text>
</comment>
<keyword evidence="17" id="KW-1185">Reference proteome</keyword>
<dbReference type="EMBL" id="QCYY01000773">
    <property type="protein sequence ID" value="ROT82809.1"/>
    <property type="molecule type" value="Genomic_DNA"/>
</dbReference>
<dbReference type="STRING" id="6689.A0A3R7MPY8"/>
<feature type="domain" description="Carbohydrate kinase PfkB" evidence="15">
    <location>
        <begin position="56"/>
        <end position="247"/>
    </location>
</feature>
<dbReference type="InterPro" id="IPR029056">
    <property type="entry name" value="Ribokinase-like"/>
</dbReference>
<protein>
    <recommendedName>
        <fullName evidence="11 13">Adenosine kinase</fullName>
        <shortName evidence="13">AK</shortName>
        <ecNumber evidence="3 13">2.7.1.20</ecNumber>
    </recommendedName>
    <alternativeName>
        <fullName evidence="13">Adenosine 5'-phosphotransferase</fullName>
    </alternativeName>
</protein>